<protein>
    <submittedName>
        <fullName evidence="1">Uncharacterized protein</fullName>
    </submittedName>
</protein>
<evidence type="ECO:0000313" key="1">
    <source>
        <dbReference type="EMBL" id="KAF9688782.1"/>
    </source>
</evidence>
<accession>A0A835N9C1</accession>
<evidence type="ECO:0000313" key="2">
    <source>
        <dbReference type="Proteomes" id="UP000657918"/>
    </source>
</evidence>
<comment type="caution">
    <text evidence="1">The sequence shown here is derived from an EMBL/GenBank/DDBJ whole genome shotgun (WGS) entry which is preliminary data.</text>
</comment>
<reference evidence="1 2" key="1">
    <citation type="submission" date="2020-10" db="EMBL/GenBank/DDBJ databases">
        <title>Plant Genome Project.</title>
        <authorList>
            <person name="Zhang R.-G."/>
        </authorList>
    </citation>
    <scope>NUCLEOTIDE SEQUENCE [LARGE SCALE GENOMIC DNA]</scope>
    <source>
        <strain evidence="1">FAFU-HL-1</strain>
        <tissue evidence="1">Leaf</tissue>
    </source>
</reference>
<dbReference type="EMBL" id="JADGMS010000001">
    <property type="protein sequence ID" value="KAF9688782.1"/>
    <property type="molecule type" value="Genomic_DNA"/>
</dbReference>
<keyword evidence="2" id="KW-1185">Reference proteome</keyword>
<proteinExistence type="predicted"/>
<dbReference type="AlphaFoldDB" id="A0A835N9C1"/>
<name>A0A835N9C1_9ROSI</name>
<dbReference type="Proteomes" id="UP000657918">
    <property type="component" value="Unassembled WGS sequence"/>
</dbReference>
<sequence length="91" mass="10459">MLDSYLATNCRELKHPVFFHRTLLHNQARVIVAMSPSSWNSHPFSFCTSTDSSLPHKTYFEVRSSGSSLAFQPHVNPEMSLLYVNPEMNMR</sequence>
<gene>
    <name evidence="1" type="ORF">SADUNF_Sadunf01G0023900</name>
</gene>
<organism evidence="1 2">
    <name type="scientific">Salix dunnii</name>
    <dbReference type="NCBI Taxonomy" id="1413687"/>
    <lineage>
        <taxon>Eukaryota</taxon>
        <taxon>Viridiplantae</taxon>
        <taxon>Streptophyta</taxon>
        <taxon>Embryophyta</taxon>
        <taxon>Tracheophyta</taxon>
        <taxon>Spermatophyta</taxon>
        <taxon>Magnoliopsida</taxon>
        <taxon>eudicotyledons</taxon>
        <taxon>Gunneridae</taxon>
        <taxon>Pentapetalae</taxon>
        <taxon>rosids</taxon>
        <taxon>fabids</taxon>
        <taxon>Malpighiales</taxon>
        <taxon>Salicaceae</taxon>
        <taxon>Saliceae</taxon>
        <taxon>Salix</taxon>
    </lineage>
</organism>